<sequence>MFSWQMLHKPTAIGVTFPAGGCDAGIHLGVAHHLLLTLKNIPDMYLLKMSRFSTYTELLYIVLMGQQPVPHSLYSESGTSATQNLIPTLSIDLTSPLHLTHRTYGQKGLS</sequence>
<dbReference type="EMBL" id="KB556458">
    <property type="protein sequence ID" value="EMP29403.1"/>
    <property type="molecule type" value="Genomic_DNA"/>
</dbReference>
<protein>
    <submittedName>
        <fullName evidence="1">Uncharacterized protein</fullName>
    </submittedName>
</protein>
<name>M7BB82_CHEMY</name>
<gene>
    <name evidence="1" type="ORF">UY3_13486</name>
</gene>
<evidence type="ECO:0000313" key="2">
    <source>
        <dbReference type="Proteomes" id="UP000031443"/>
    </source>
</evidence>
<dbReference type="Proteomes" id="UP000031443">
    <property type="component" value="Unassembled WGS sequence"/>
</dbReference>
<proteinExistence type="predicted"/>
<dbReference type="AlphaFoldDB" id="M7BB82"/>
<organism evidence="1 2">
    <name type="scientific">Chelonia mydas</name>
    <name type="common">Green sea-turtle</name>
    <name type="synonym">Chelonia agassizi</name>
    <dbReference type="NCBI Taxonomy" id="8469"/>
    <lineage>
        <taxon>Eukaryota</taxon>
        <taxon>Metazoa</taxon>
        <taxon>Chordata</taxon>
        <taxon>Craniata</taxon>
        <taxon>Vertebrata</taxon>
        <taxon>Euteleostomi</taxon>
        <taxon>Archelosauria</taxon>
        <taxon>Testudinata</taxon>
        <taxon>Testudines</taxon>
        <taxon>Cryptodira</taxon>
        <taxon>Durocryptodira</taxon>
        <taxon>Americhelydia</taxon>
        <taxon>Chelonioidea</taxon>
        <taxon>Cheloniidae</taxon>
        <taxon>Chelonia</taxon>
    </lineage>
</organism>
<reference evidence="2" key="1">
    <citation type="journal article" date="2013" name="Nat. Genet.">
        <title>The draft genomes of soft-shell turtle and green sea turtle yield insights into the development and evolution of the turtle-specific body plan.</title>
        <authorList>
            <person name="Wang Z."/>
            <person name="Pascual-Anaya J."/>
            <person name="Zadissa A."/>
            <person name="Li W."/>
            <person name="Niimura Y."/>
            <person name="Huang Z."/>
            <person name="Li C."/>
            <person name="White S."/>
            <person name="Xiong Z."/>
            <person name="Fang D."/>
            <person name="Wang B."/>
            <person name="Ming Y."/>
            <person name="Chen Y."/>
            <person name="Zheng Y."/>
            <person name="Kuraku S."/>
            <person name="Pignatelli M."/>
            <person name="Herrero J."/>
            <person name="Beal K."/>
            <person name="Nozawa M."/>
            <person name="Li Q."/>
            <person name="Wang J."/>
            <person name="Zhang H."/>
            <person name="Yu L."/>
            <person name="Shigenobu S."/>
            <person name="Wang J."/>
            <person name="Liu J."/>
            <person name="Flicek P."/>
            <person name="Searle S."/>
            <person name="Wang J."/>
            <person name="Kuratani S."/>
            <person name="Yin Y."/>
            <person name="Aken B."/>
            <person name="Zhang G."/>
            <person name="Irie N."/>
        </authorList>
    </citation>
    <scope>NUCLEOTIDE SEQUENCE [LARGE SCALE GENOMIC DNA]</scope>
</reference>
<accession>M7BB82</accession>
<evidence type="ECO:0000313" key="1">
    <source>
        <dbReference type="EMBL" id="EMP29403.1"/>
    </source>
</evidence>
<keyword evidence="2" id="KW-1185">Reference proteome</keyword>